<dbReference type="SUPFAM" id="SSF46785">
    <property type="entry name" value="Winged helix' DNA-binding domain"/>
    <property type="match status" value="1"/>
</dbReference>
<evidence type="ECO:0000313" key="1">
    <source>
        <dbReference type="EMBL" id="KKL25091.1"/>
    </source>
</evidence>
<dbReference type="InterPro" id="IPR036390">
    <property type="entry name" value="WH_DNA-bd_sf"/>
</dbReference>
<reference evidence="1" key="1">
    <citation type="journal article" date="2015" name="Nature">
        <title>Complex archaea that bridge the gap between prokaryotes and eukaryotes.</title>
        <authorList>
            <person name="Spang A."/>
            <person name="Saw J.H."/>
            <person name="Jorgensen S.L."/>
            <person name="Zaremba-Niedzwiedzka K."/>
            <person name="Martijn J."/>
            <person name="Lind A.E."/>
            <person name="van Eijk R."/>
            <person name="Schleper C."/>
            <person name="Guy L."/>
            <person name="Ettema T.J."/>
        </authorList>
    </citation>
    <scope>NUCLEOTIDE SEQUENCE</scope>
</reference>
<name>A0A0F9E5A6_9ZZZZ</name>
<dbReference type="InterPro" id="IPR036388">
    <property type="entry name" value="WH-like_DNA-bd_sf"/>
</dbReference>
<comment type="caution">
    <text evidence="1">The sequence shown here is derived from an EMBL/GenBank/DDBJ whole genome shotgun (WGS) entry which is preliminary data.</text>
</comment>
<organism evidence="1">
    <name type="scientific">marine sediment metagenome</name>
    <dbReference type="NCBI Taxonomy" id="412755"/>
    <lineage>
        <taxon>unclassified sequences</taxon>
        <taxon>metagenomes</taxon>
        <taxon>ecological metagenomes</taxon>
    </lineage>
</organism>
<sequence length="84" mass="9630">METEEKIMQLHRDIASKRGLHATYCPSEVAKAFAPEEWRDYMEIVREVADSLVKKDELVVMQKGDIIEANATEAKGAIRLRLKK</sequence>
<evidence type="ECO:0008006" key="2">
    <source>
        <dbReference type="Google" id="ProtNLM"/>
    </source>
</evidence>
<accession>A0A0F9E5A6</accession>
<gene>
    <name evidence="1" type="ORF">LCGC14_2408790</name>
</gene>
<dbReference type="EMBL" id="LAZR01036344">
    <property type="protein sequence ID" value="KKL25091.1"/>
    <property type="molecule type" value="Genomic_DNA"/>
</dbReference>
<proteinExistence type="predicted"/>
<dbReference type="Pfam" id="PF11625">
    <property type="entry name" value="DUF3253"/>
    <property type="match status" value="1"/>
</dbReference>
<dbReference type="AlphaFoldDB" id="A0A0F9E5A6"/>
<dbReference type="InterPro" id="IPR021660">
    <property type="entry name" value="DUF3253"/>
</dbReference>
<dbReference type="Gene3D" id="1.10.10.10">
    <property type="entry name" value="Winged helix-like DNA-binding domain superfamily/Winged helix DNA-binding domain"/>
    <property type="match status" value="1"/>
</dbReference>
<protein>
    <recommendedName>
        <fullName evidence="2">DUF3253 domain-containing protein</fullName>
    </recommendedName>
</protein>